<protein>
    <submittedName>
        <fullName evidence="1">Uncharacterized protein</fullName>
    </submittedName>
</protein>
<dbReference type="Proteomes" id="UP000324222">
    <property type="component" value="Unassembled WGS sequence"/>
</dbReference>
<evidence type="ECO:0000313" key="1">
    <source>
        <dbReference type="EMBL" id="MPC60683.1"/>
    </source>
</evidence>
<reference evidence="1 2" key="1">
    <citation type="submission" date="2019-05" db="EMBL/GenBank/DDBJ databases">
        <title>Another draft genome of Portunus trituberculatus and its Hox gene families provides insights of decapod evolution.</title>
        <authorList>
            <person name="Jeong J.-H."/>
            <person name="Song I."/>
            <person name="Kim S."/>
            <person name="Choi T."/>
            <person name="Kim D."/>
            <person name="Ryu S."/>
            <person name="Kim W."/>
        </authorList>
    </citation>
    <scope>NUCLEOTIDE SEQUENCE [LARGE SCALE GENOMIC DNA]</scope>
    <source>
        <tissue evidence="1">Muscle</tissue>
    </source>
</reference>
<organism evidence="1 2">
    <name type="scientific">Portunus trituberculatus</name>
    <name type="common">Swimming crab</name>
    <name type="synonym">Neptunus trituberculatus</name>
    <dbReference type="NCBI Taxonomy" id="210409"/>
    <lineage>
        <taxon>Eukaryota</taxon>
        <taxon>Metazoa</taxon>
        <taxon>Ecdysozoa</taxon>
        <taxon>Arthropoda</taxon>
        <taxon>Crustacea</taxon>
        <taxon>Multicrustacea</taxon>
        <taxon>Malacostraca</taxon>
        <taxon>Eumalacostraca</taxon>
        <taxon>Eucarida</taxon>
        <taxon>Decapoda</taxon>
        <taxon>Pleocyemata</taxon>
        <taxon>Brachyura</taxon>
        <taxon>Eubrachyura</taxon>
        <taxon>Portunoidea</taxon>
        <taxon>Portunidae</taxon>
        <taxon>Portuninae</taxon>
        <taxon>Portunus</taxon>
    </lineage>
</organism>
<accession>A0A5B7GSV3</accession>
<proteinExistence type="predicted"/>
<gene>
    <name evidence="1" type="ORF">E2C01_054738</name>
</gene>
<evidence type="ECO:0000313" key="2">
    <source>
        <dbReference type="Proteomes" id="UP000324222"/>
    </source>
</evidence>
<comment type="caution">
    <text evidence="1">The sequence shown here is derived from an EMBL/GenBank/DDBJ whole genome shotgun (WGS) entry which is preliminary data.</text>
</comment>
<keyword evidence="2" id="KW-1185">Reference proteome</keyword>
<dbReference type="EMBL" id="VSRR010017788">
    <property type="protein sequence ID" value="MPC60683.1"/>
    <property type="molecule type" value="Genomic_DNA"/>
</dbReference>
<dbReference type="AlphaFoldDB" id="A0A5B7GSV3"/>
<sequence>MREMNSVWVACLTWGRACGPWDDEGLSEGSGAAQSQNGVNILKKTEPELKNECFVSGSRGIGAACLKAARLSVGRTCTAEAREARGCRDSGEQVCLVAAAAAALTK</sequence>
<name>A0A5B7GSV3_PORTR</name>